<accession>W9QID2</accession>
<name>W9QID2_9ROSA</name>
<evidence type="ECO:0000313" key="1">
    <source>
        <dbReference type="EMBL" id="EXB38082.1"/>
    </source>
</evidence>
<evidence type="ECO:0000313" key="2">
    <source>
        <dbReference type="Proteomes" id="UP000030645"/>
    </source>
</evidence>
<protein>
    <recommendedName>
        <fullName evidence="3">AT-rich interactive domain-containing protein 2</fullName>
    </recommendedName>
</protein>
<sequence>MINKRPYGDEDSYEVASKHPRECSYEVAPVVDIVTFQNDPQKSFSANDVSPHEVDEGKSSFEKCRDERKFTSDLITDVSKESREAENGLSGGTSHYLWVNSNIIEADLRLETASHLSLFPEFFEHGDRLRVLLQSDDIYASSSVDYPPQKLVAVGPEHQACVPEWHPRGSNSSDCQTDLQMLNADEEKMGICVFPMPKPDVSLNYCSEDDGVSRNECRCLDGGSVRCVRQHVMEAREKLREKMGSKLFEELGFCEMGEDVAKQWTEEEEQIFHEVVLSNPASLGKNFWDHLPVAFPSRTHKDLVSYYFNVFMLRKRAEQNRFDPLNIDSDNDEWQQSELAVVEDDEDSVVESPIDQDAPYYCQEEHLEDCHEDLDDANKVDACEGGVDLVCQVGADEEDGGDIDDGSEAFAKDSPGNFCDTKIDVLGKTPGNNRGDIDVQDYSCTSYECQRNRIELCCPLDDGNLSSNARDCSVG</sequence>
<keyword evidence="2" id="KW-1185">Reference proteome</keyword>
<proteinExistence type="predicted"/>
<dbReference type="AlphaFoldDB" id="W9QID2"/>
<dbReference type="STRING" id="981085.W9QID2"/>
<evidence type="ECO:0008006" key="3">
    <source>
        <dbReference type="Google" id="ProtNLM"/>
    </source>
</evidence>
<dbReference type="PANTHER" id="PTHR46872:SF4">
    <property type="entry name" value="MYB-LIKE DOMAIN-CONTAINING PROTEIN"/>
    <property type="match status" value="1"/>
</dbReference>
<reference evidence="2" key="1">
    <citation type="submission" date="2013-01" db="EMBL/GenBank/DDBJ databases">
        <title>Draft Genome Sequence of a Mulberry Tree, Morus notabilis C.K. Schneid.</title>
        <authorList>
            <person name="He N."/>
            <person name="Zhao S."/>
        </authorList>
    </citation>
    <scope>NUCLEOTIDE SEQUENCE</scope>
</reference>
<dbReference type="CDD" id="cd00167">
    <property type="entry name" value="SANT"/>
    <property type="match status" value="1"/>
</dbReference>
<organism evidence="1 2">
    <name type="scientific">Morus notabilis</name>
    <dbReference type="NCBI Taxonomy" id="981085"/>
    <lineage>
        <taxon>Eukaryota</taxon>
        <taxon>Viridiplantae</taxon>
        <taxon>Streptophyta</taxon>
        <taxon>Embryophyta</taxon>
        <taxon>Tracheophyta</taxon>
        <taxon>Spermatophyta</taxon>
        <taxon>Magnoliopsida</taxon>
        <taxon>eudicotyledons</taxon>
        <taxon>Gunneridae</taxon>
        <taxon>Pentapetalae</taxon>
        <taxon>rosids</taxon>
        <taxon>fabids</taxon>
        <taxon>Rosales</taxon>
        <taxon>Moraceae</taxon>
        <taxon>Moreae</taxon>
        <taxon>Morus</taxon>
    </lineage>
</organism>
<dbReference type="InterPro" id="IPR001005">
    <property type="entry name" value="SANT/Myb"/>
</dbReference>
<dbReference type="PANTHER" id="PTHR46872">
    <property type="entry name" value="DNA BINDING PROTEIN"/>
    <property type="match status" value="1"/>
</dbReference>
<dbReference type="Proteomes" id="UP000030645">
    <property type="component" value="Unassembled WGS sequence"/>
</dbReference>
<dbReference type="eggNOG" id="ENOG502QVYB">
    <property type="taxonomic scope" value="Eukaryota"/>
</dbReference>
<gene>
    <name evidence="1" type="ORF">L484_021003</name>
</gene>
<dbReference type="EMBL" id="KE343679">
    <property type="protein sequence ID" value="EXB38082.1"/>
    <property type="molecule type" value="Genomic_DNA"/>
</dbReference>